<dbReference type="Gene3D" id="3.20.20.60">
    <property type="entry name" value="Phosphoenolpyruvate-binding domains"/>
    <property type="match status" value="1"/>
</dbReference>
<evidence type="ECO:0000313" key="15">
    <source>
        <dbReference type="EMBL" id="KAE9051267.1"/>
    </source>
</evidence>
<sequence>MTPRPIRAECTDVTNVVLDGTKAVMLSGESANGDYPTQAVEQSRRIAVLEVNGPMQTAEAVRSSTEKTSIFAFMSMAVVLTVTRRCVDSSVITCTGGEGQQGIAVFLVETVGTLKKAIVGKKQKEGVRYDDHD</sequence>
<dbReference type="Proteomes" id="UP000429607">
    <property type="component" value="Unassembled WGS sequence"/>
</dbReference>
<reference evidence="15 16" key="1">
    <citation type="submission" date="2018-09" db="EMBL/GenBank/DDBJ databases">
        <title>Genomic investigation of the strawberry pathogen Phytophthora fragariae indicates pathogenicity is determined by transcriptional variation in three key races.</title>
        <authorList>
            <person name="Adams T.M."/>
            <person name="Armitage A.D."/>
            <person name="Sobczyk M.K."/>
            <person name="Bates H.J."/>
            <person name="Dunwell J.M."/>
            <person name="Nellist C.F."/>
            <person name="Harrison R.J."/>
        </authorList>
    </citation>
    <scope>NUCLEOTIDE SEQUENCE [LARGE SCALE GENOMIC DNA]</scope>
    <source>
        <strain evidence="15 16">SCRP249</strain>
    </source>
</reference>
<keyword evidence="12" id="KW-0670">Pyruvate</keyword>
<comment type="caution">
    <text evidence="15">The sequence shown here is derived from an EMBL/GenBank/DDBJ whole genome shotgun (WGS) entry which is preliminary data.</text>
</comment>
<dbReference type="SUPFAM" id="SSF51621">
    <property type="entry name" value="Phosphoenolpyruvate/pyruvate domain"/>
    <property type="match status" value="1"/>
</dbReference>
<dbReference type="GO" id="GO:0004743">
    <property type="term" value="F:pyruvate kinase activity"/>
    <property type="evidence" value="ECO:0007669"/>
    <property type="project" value="UniProtKB-EC"/>
</dbReference>
<dbReference type="Gene3D" id="3.40.1380.20">
    <property type="entry name" value="Pyruvate kinase, C-terminal domain"/>
    <property type="match status" value="1"/>
</dbReference>
<comment type="cofactor">
    <cofactor evidence="1">
        <name>K(+)</name>
        <dbReference type="ChEBI" id="CHEBI:29103"/>
    </cofactor>
</comment>
<accession>A0A6A3P6U2</accession>
<evidence type="ECO:0000259" key="14">
    <source>
        <dbReference type="Pfam" id="PF00224"/>
    </source>
</evidence>
<dbReference type="EMBL" id="QXFV01000051">
    <property type="protein sequence ID" value="KAE9051267.1"/>
    <property type="molecule type" value="Genomic_DNA"/>
</dbReference>
<keyword evidence="10 13" id="KW-0460">Magnesium</keyword>
<dbReference type="AlphaFoldDB" id="A0A6A3P6U2"/>
<dbReference type="InterPro" id="IPR001697">
    <property type="entry name" value="Pyr_Knase"/>
</dbReference>
<dbReference type="Pfam" id="PF00224">
    <property type="entry name" value="PK"/>
    <property type="match status" value="1"/>
</dbReference>
<keyword evidence="5 13" id="KW-0808">Transferase</keyword>
<evidence type="ECO:0000256" key="5">
    <source>
        <dbReference type="ARBA" id="ARBA00022679"/>
    </source>
</evidence>
<evidence type="ECO:0000256" key="10">
    <source>
        <dbReference type="ARBA" id="ARBA00022842"/>
    </source>
</evidence>
<dbReference type="GO" id="GO:0005524">
    <property type="term" value="F:ATP binding"/>
    <property type="evidence" value="ECO:0007669"/>
    <property type="project" value="UniProtKB-KW"/>
</dbReference>
<evidence type="ECO:0000256" key="8">
    <source>
        <dbReference type="ARBA" id="ARBA00022777"/>
    </source>
</evidence>
<comment type="similarity">
    <text evidence="3 13">Belongs to the pyruvate kinase family.</text>
</comment>
<keyword evidence="11 13" id="KW-0324">Glycolysis</keyword>
<dbReference type="EC" id="2.7.1.40" evidence="4 13"/>
<dbReference type="GO" id="GO:0030955">
    <property type="term" value="F:potassium ion binding"/>
    <property type="evidence" value="ECO:0007669"/>
    <property type="project" value="InterPro"/>
</dbReference>
<protein>
    <recommendedName>
        <fullName evidence="4 13">Pyruvate kinase</fullName>
        <ecNumber evidence="4 13">2.7.1.40</ecNumber>
    </recommendedName>
</protein>
<keyword evidence="6" id="KW-0479">Metal-binding</keyword>
<dbReference type="InterPro" id="IPR015793">
    <property type="entry name" value="Pyrv_Knase_brl"/>
</dbReference>
<comment type="catalytic activity">
    <reaction evidence="13">
        <text>pyruvate + ATP = phosphoenolpyruvate + ADP + H(+)</text>
        <dbReference type="Rhea" id="RHEA:18157"/>
        <dbReference type="ChEBI" id="CHEBI:15361"/>
        <dbReference type="ChEBI" id="CHEBI:15378"/>
        <dbReference type="ChEBI" id="CHEBI:30616"/>
        <dbReference type="ChEBI" id="CHEBI:58702"/>
        <dbReference type="ChEBI" id="CHEBI:456216"/>
        <dbReference type="EC" id="2.7.1.40"/>
    </reaction>
</comment>
<proteinExistence type="inferred from homology"/>
<evidence type="ECO:0000256" key="4">
    <source>
        <dbReference type="ARBA" id="ARBA00012142"/>
    </source>
</evidence>
<evidence type="ECO:0000256" key="7">
    <source>
        <dbReference type="ARBA" id="ARBA00022741"/>
    </source>
</evidence>
<evidence type="ECO:0000313" key="16">
    <source>
        <dbReference type="Proteomes" id="UP000429607"/>
    </source>
</evidence>
<evidence type="ECO:0000256" key="1">
    <source>
        <dbReference type="ARBA" id="ARBA00001958"/>
    </source>
</evidence>
<evidence type="ECO:0000256" key="2">
    <source>
        <dbReference type="ARBA" id="ARBA00004997"/>
    </source>
</evidence>
<evidence type="ECO:0000256" key="3">
    <source>
        <dbReference type="ARBA" id="ARBA00008663"/>
    </source>
</evidence>
<keyword evidence="7" id="KW-0547">Nucleotide-binding</keyword>
<dbReference type="InterPro" id="IPR036918">
    <property type="entry name" value="Pyrv_Knase_C_sf"/>
</dbReference>
<evidence type="ECO:0000256" key="11">
    <source>
        <dbReference type="ARBA" id="ARBA00023152"/>
    </source>
</evidence>
<dbReference type="GO" id="GO:0016301">
    <property type="term" value="F:kinase activity"/>
    <property type="evidence" value="ECO:0007669"/>
    <property type="project" value="UniProtKB-KW"/>
</dbReference>
<feature type="domain" description="Pyruvate kinase barrel" evidence="14">
    <location>
        <begin position="2"/>
        <end position="40"/>
    </location>
</feature>
<dbReference type="UniPathway" id="UPA00109">
    <property type="reaction ID" value="UER00188"/>
</dbReference>
<organism evidence="15 16">
    <name type="scientific">Phytophthora rubi</name>
    <dbReference type="NCBI Taxonomy" id="129364"/>
    <lineage>
        <taxon>Eukaryota</taxon>
        <taxon>Sar</taxon>
        <taxon>Stramenopiles</taxon>
        <taxon>Oomycota</taxon>
        <taxon>Peronosporomycetes</taxon>
        <taxon>Peronosporales</taxon>
        <taxon>Peronosporaceae</taxon>
        <taxon>Phytophthora</taxon>
    </lineage>
</organism>
<dbReference type="PANTHER" id="PTHR11817">
    <property type="entry name" value="PYRUVATE KINASE"/>
    <property type="match status" value="1"/>
</dbReference>
<evidence type="ECO:0000256" key="13">
    <source>
        <dbReference type="RuleBase" id="RU000504"/>
    </source>
</evidence>
<comment type="pathway">
    <text evidence="2 13">Carbohydrate degradation; glycolysis; pyruvate from D-glyceraldehyde 3-phosphate: step 5/5.</text>
</comment>
<dbReference type="InterPro" id="IPR040442">
    <property type="entry name" value="Pyrv_kinase-like_dom_sf"/>
</dbReference>
<keyword evidence="8 13" id="KW-0418">Kinase</keyword>
<evidence type="ECO:0000256" key="9">
    <source>
        <dbReference type="ARBA" id="ARBA00022840"/>
    </source>
</evidence>
<evidence type="ECO:0000256" key="6">
    <source>
        <dbReference type="ARBA" id="ARBA00022723"/>
    </source>
</evidence>
<dbReference type="InterPro" id="IPR015813">
    <property type="entry name" value="Pyrv/PenolPyrv_kinase-like_dom"/>
</dbReference>
<keyword evidence="9" id="KW-0067">ATP-binding</keyword>
<evidence type="ECO:0000256" key="12">
    <source>
        <dbReference type="ARBA" id="ARBA00023317"/>
    </source>
</evidence>
<gene>
    <name evidence="15" type="ORF">PR001_g1635</name>
</gene>
<name>A0A6A3P6U2_9STRA</name>
<dbReference type="PRINTS" id="PR01050">
    <property type="entry name" value="PYRUVTKNASE"/>
</dbReference>
<dbReference type="GO" id="GO:0000287">
    <property type="term" value="F:magnesium ion binding"/>
    <property type="evidence" value="ECO:0007669"/>
    <property type="project" value="InterPro"/>
</dbReference>